<dbReference type="AlphaFoldDB" id="L8WQY4"/>
<dbReference type="HOGENOM" id="CLU_1504451_0_0_1"/>
<sequence length="179" mass="19785">MQDNTVPQYTGDMIPADQVILIEHRFMTRHDILARICAGSATYKGRGGILGLSSIASDCLQRNETTYVFRALKLMGINLEPPEPTAKDSGLFLGGSNIEPRGRRGPADRLIAAAYSTLFLFPRLLYQRWQGEKSKNTPLNLAHRVSLTIYGIFKGYYTQVHVSGGAVYHCRGSGLENPP</sequence>
<name>L8WQY4_THACA</name>
<comment type="caution">
    <text evidence="1">The sequence shown here is derived from an EMBL/GenBank/DDBJ whole genome shotgun (WGS) entry which is preliminary data.</text>
</comment>
<keyword evidence="2" id="KW-1185">Reference proteome</keyword>
<protein>
    <submittedName>
        <fullName evidence="1">Uncharacterized protein</fullName>
    </submittedName>
</protein>
<evidence type="ECO:0000313" key="2">
    <source>
        <dbReference type="Proteomes" id="UP000011668"/>
    </source>
</evidence>
<gene>
    <name evidence="1" type="ORF">AG1IA_06807</name>
</gene>
<reference evidence="1 2" key="1">
    <citation type="journal article" date="2013" name="Nat. Commun.">
        <title>The evolution and pathogenic mechanisms of the rice sheath blight pathogen.</title>
        <authorList>
            <person name="Zheng A."/>
            <person name="Lin R."/>
            <person name="Xu L."/>
            <person name="Qin P."/>
            <person name="Tang C."/>
            <person name="Ai P."/>
            <person name="Zhang D."/>
            <person name="Liu Y."/>
            <person name="Sun Z."/>
            <person name="Feng H."/>
            <person name="Wang Y."/>
            <person name="Chen Y."/>
            <person name="Liang X."/>
            <person name="Fu R."/>
            <person name="Li Q."/>
            <person name="Zhang J."/>
            <person name="Yu X."/>
            <person name="Xie Z."/>
            <person name="Ding L."/>
            <person name="Guan P."/>
            <person name="Tang J."/>
            <person name="Liang Y."/>
            <person name="Wang S."/>
            <person name="Deng Q."/>
            <person name="Li S."/>
            <person name="Zhu J."/>
            <person name="Wang L."/>
            <person name="Liu H."/>
            <person name="Li P."/>
        </authorList>
    </citation>
    <scope>NUCLEOTIDE SEQUENCE [LARGE SCALE GENOMIC DNA]</scope>
    <source>
        <strain evidence="2">AG-1 IA</strain>
    </source>
</reference>
<dbReference type="EMBL" id="AFRT01001896">
    <property type="protein sequence ID" value="ELU39163.1"/>
    <property type="molecule type" value="Genomic_DNA"/>
</dbReference>
<organism evidence="1 2">
    <name type="scientific">Thanatephorus cucumeris (strain AG1-IA)</name>
    <name type="common">Rice sheath blight fungus</name>
    <name type="synonym">Rhizoctonia solani</name>
    <dbReference type="NCBI Taxonomy" id="983506"/>
    <lineage>
        <taxon>Eukaryota</taxon>
        <taxon>Fungi</taxon>
        <taxon>Dikarya</taxon>
        <taxon>Basidiomycota</taxon>
        <taxon>Agaricomycotina</taxon>
        <taxon>Agaricomycetes</taxon>
        <taxon>Cantharellales</taxon>
        <taxon>Ceratobasidiaceae</taxon>
        <taxon>Rhizoctonia</taxon>
        <taxon>Rhizoctonia solani AG-1</taxon>
    </lineage>
</organism>
<proteinExistence type="predicted"/>
<dbReference type="Proteomes" id="UP000011668">
    <property type="component" value="Unassembled WGS sequence"/>
</dbReference>
<evidence type="ECO:0000313" key="1">
    <source>
        <dbReference type="EMBL" id="ELU39163.1"/>
    </source>
</evidence>
<accession>L8WQY4</accession>